<dbReference type="RefSeq" id="WP_116491932.1">
    <property type="nucleotide sequence ID" value="NZ_QDFR01000001.1"/>
</dbReference>
<protein>
    <recommendedName>
        <fullName evidence="2">Ubiquitin-activating enzyme E1 FCCH domain-containing protein</fullName>
    </recommendedName>
</protein>
<feature type="domain" description="Ubiquitin-activating enzyme E1 FCCH" evidence="2">
    <location>
        <begin position="116"/>
        <end position="182"/>
    </location>
</feature>
<sequence>MAILRVMQPAFTSGELSPALWARVDVDKYRSGLKVAKNIFIHPHGGASNRSGLEFIGRTRGSGFAILLPFIFDAETDQTYNLEFSHLKMRVYRAGSPVLEAAKAITGISVAANGVVTSAAHGFANGDEVFISGVAGMSALNNRNFIIRNVTANTYQLEDLLGVALSTLGMPAYAGGGTARRVYEIASPYTADELRRVVFAQENDVMYLTHQAHPPMKLSRLGDANWLFSPLTFVPQIAKPTGLSGNAVFKRKGGATANVSYRITSVSASGAESAPSATVTVNVQYENEDGRRIRLTWNAATGASLYRVYRTDSGDGLLAETPVLEAEFGQTENSGSGKQPPASSAAGAPPVPTGVTGAIVYGKEMKYVVAAISDETGEESLPSEPATLRNDMVYRGNRNALFWTATPGAGSYVVYRLDNGRYSYVGKTETTSFTDENITPDLASGPQEGYNPFDSAGNYPACVNFYEQRLAMGGTANVPAGLWLGQSANYENFGAASPVKASDAITLRIRSKEKNQIRAISESRGMAVFTTANEFNVAGSGEEIMTPTNMVVKKQSNRGSSWLQPIAVGDVMLFALARGGVIRDYSYEFSNDNFTGQDLTIMSRHLFEGRQVVSWAFAQSPYSIVWVVLDNGQCVSLTYMREHEVWAWTRHETDGQFEAVNVVAEGDEDAVYFVIRRTVDGKSQRYIERMHSRLFAMSEDAFFVDSGLSYEGTPTKTMRGLHHLEGKVLVALADGNVVRDLVVTNGTVTLPIAASKVHVGLPYEAELRTLDVDLGNVGELGTVQARNKAIANITLRVEKTRGIWAGPAEDALVELKQREFENWSEAIRLATGDVELTPTADWTKGGTMIIKQFDPLPMTVLAIMPDLRVAA</sequence>
<dbReference type="Pfam" id="PF16190">
    <property type="entry name" value="E1_FCCH"/>
    <property type="match status" value="1"/>
</dbReference>
<evidence type="ECO:0000313" key="3">
    <source>
        <dbReference type="EMBL" id="PVE57173.1"/>
    </source>
</evidence>
<dbReference type="AlphaFoldDB" id="A0AA92HBG6"/>
<feature type="compositionally biased region" description="Low complexity" evidence="1">
    <location>
        <begin position="334"/>
        <end position="351"/>
    </location>
</feature>
<reference evidence="3 4" key="1">
    <citation type="submission" date="2018-04" db="EMBL/GenBank/DDBJ databases">
        <authorList>
            <person name="Hagen T."/>
        </authorList>
    </citation>
    <scope>NUCLEOTIDE SEQUENCE [LARGE SCALE GENOMIC DNA]</scope>
    <source>
        <strain evidence="3 4">TPD7009</strain>
    </source>
</reference>
<dbReference type="InterPro" id="IPR042302">
    <property type="entry name" value="E1_FCCH_sf"/>
</dbReference>
<dbReference type="Gene3D" id="2.60.40.10">
    <property type="entry name" value="Immunoglobulins"/>
    <property type="match status" value="1"/>
</dbReference>
<dbReference type="Gene3D" id="2.40.30.180">
    <property type="entry name" value="Ubiquitin-activating enzyme E1, FCCH domain"/>
    <property type="match status" value="1"/>
</dbReference>
<evidence type="ECO:0000256" key="1">
    <source>
        <dbReference type="SAM" id="MobiDB-lite"/>
    </source>
</evidence>
<dbReference type="Proteomes" id="UP000244335">
    <property type="component" value="Unassembled WGS sequence"/>
</dbReference>
<name>A0AA92HBG6_RHIRH</name>
<comment type="caution">
    <text evidence="3">The sequence shown here is derived from an EMBL/GenBank/DDBJ whole genome shotgun (WGS) entry which is preliminary data.</text>
</comment>
<dbReference type="EMBL" id="QDFR01000001">
    <property type="protein sequence ID" value="PVE57173.1"/>
    <property type="molecule type" value="Genomic_DNA"/>
</dbReference>
<feature type="region of interest" description="Disordered" evidence="1">
    <location>
        <begin position="328"/>
        <end position="351"/>
    </location>
</feature>
<evidence type="ECO:0000313" key="4">
    <source>
        <dbReference type="Proteomes" id="UP000244335"/>
    </source>
</evidence>
<gene>
    <name evidence="3" type="ORF">DC430_05460</name>
</gene>
<evidence type="ECO:0000259" key="2">
    <source>
        <dbReference type="Pfam" id="PF16190"/>
    </source>
</evidence>
<proteinExistence type="predicted"/>
<dbReference type="InterPro" id="IPR032418">
    <property type="entry name" value="E1_FCCH"/>
</dbReference>
<accession>A0AA92HBG6</accession>
<organism evidence="3 4">
    <name type="scientific">Rhizobium rhizogenes</name>
    <name type="common">Agrobacterium rhizogenes</name>
    <dbReference type="NCBI Taxonomy" id="359"/>
    <lineage>
        <taxon>Bacteria</taxon>
        <taxon>Pseudomonadati</taxon>
        <taxon>Pseudomonadota</taxon>
        <taxon>Alphaproteobacteria</taxon>
        <taxon>Hyphomicrobiales</taxon>
        <taxon>Rhizobiaceae</taxon>
        <taxon>Rhizobium/Agrobacterium group</taxon>
        <taxon>Rhizobium</taxon>
    </lineage>
</organism>
<dbReference type="InterPro" id="IPR013783">
    <property type="entry name" value="Ig-like_fold"/>
</dbReference>